<keyword evidence="7" id="KW-1003">Cell membrane</keyword>
<dbReference type="OrthoDB" id="9788328at2"/>
<evidence type="ECO:0000256" key="4">
    <source>
        <dbReference type="ARBA" id="ARBA00022989"/>
    </source>
</evidence>
<evidence type="ECO:0000256" key="6">
    <source>
        <dbReference type="ARBA" id="ARBA00023136"/>
    </source>
</evidence>
<dbReference type="GO" id="GO:0005886">
    <property type="term" value="C:plasma membrane"/>
    <property type="evidence" value="ECO:0007669"/>
    <property type="project" value="UniProtKB-SubCell"/>
</dbReference>
<dbReference type="EMBL" id="FOAG01000006">
    <property type="protein sequence ID" value="SEL63216.1"/>
    <property type="molecule type" value="Genomic_DNA"/>
</dbReference>
<comment type="cofactor">
    <cofactor evidence="7">
        <name>FMN</name>
        <dbReference type="ChEBI" id="CHEBI:58210"/>
    </cofactor>
    <text evidence="7">Binds 1 FMN per subunit.</text>
</comment>
<dbReference type="PANTHER" id="PTHR36964:SF1">
    <property type="entry name" value="PROTEIN-METHIONINE-SULFOXIDE REDUCTASE HEME-BINDING SUBUNIT MSRQ"/>
    <property type="match status" value="1"/>
</dbReference>
<dbReference type="InterPro" id="IPR013130">
    <property type="entry name" value="Fe3_Rdtase_TM_dom"/>
</dbReference>
<comment type="similarity">
    <text evidence="7">Belongs to the MsrQ family.</text>
</comment>
<dbReference type="STRING" id="1287727.SAMN05443999_106273"/>
<evidence type="ECO:0000256" key="2">
    <source>
        <dbReference type="ARBA" id="ARBA00022448"/>
    </source>
</evidence>
<feature type="transmembrane region" description="Helical" evidence="7">
    <location>
        <begin position="12"/>
        <end position="33"/>
    </location>
</feature>
<dbReference type="NCBIfam" id="NF003833">
    <property type="entry name" value="PRK05419.1-5"/>
    <property type="match status" value="1"/>
</dbReference>
<dbReference type="AlphaFoldDB" id="A0A1H7RSM4"/>
<keyword evidence="7" id="KW-0249">Electron transport</keyword>
<dbReference type="GO" id="GO:0009055">
    <property type="term" value="F:electron transfer activity"/>
    <property type="evidence" value="ECO:0007669"/>
    <property type="project" value="UniProtKB-UniRule"/>
</dbReference>
<sequence length="200" mass="22891">MWVDRINGVARRIPVWAIWLVYGAPSVWFFYLGMTGGLGAEPIKALERELGEVALQLLIICLSITPLRRYPGINLIRFRRAFGLLVFYYVSLHLLVWLVLDVQIMAQIWADIIKRPYVTVGFTAFLLMIPLAVTSNNWSVRRLGPGWRRLHRLTYVVAVLGAVHFIWLSKGFQIEPLIYLAVILGLIGLRLRPAPQNQRA</sequence>
<protein>
    <recommendedName>
        <fullName evidence="7">Protein-methionine-sulfoxide reductase heme-binding subunit MsrQ</fullName>
    </recommendedName>
    <alternativeName>
        <fullName evidence="7">Flavocytochrome MsrQ</fullName>
    </alternativeName>
</protein>
<keyword evidence="3 7" id="KW-0812">Transmembrane</keyword>
<dbReference type="GO" id="GO:0016679">
    <property type="term" value="F:oxidoreductase activity, acting on diphenols and related substances as donors"/>
    <property type="evidence" value="ECO:0007669"/>
    <property type="project" value="TreeGrafter"/>
</dbReference>
<keyword evidence="6 7" id="KW-0472">Membrane</keyword>
<feature type="transmembrane region" description="Helical" evidence="7">
    <location>
        <begin position="120"/>
        <end position="138"/>
    </location>
</feature>
<accession>A0A1H7RSM4</accession>
<feature type="transmembrane region" description="Helical" evidence="7">
    <location>
        <begin position="82"/>
        <end position="100"/>
    </location>
</feature>
<feature type="transmembrane region" description="Helical" evidence="7">
    <location>
        <begin position="150"/>
        <end position="168"/>
    </location>
</feature>
<organism evidence="9 10">
    <name type="scientific">Roseovarius azorensis</name>
    <dbReference type="NCBI Taxonomy" id="1287727"/>
    <lineage>
        <taxon>Bacteria</taxon>
        <taxon>Pseudomonadati</taxon>
        <taxon>Pseudomonadota</taxon>
        <taxon>Alphaproteobacteria</taxon>
        <taxon>Rhodobacterales</taxon>
        <taxon>Roseobacteraceae</taxon>
        <taxon>Roseovarius</taxon>
    </lineage>
</organism>
<dbReference type="GO" id="GO:0046872">
    <property type="term" value="F:metal ion binding"/>
    <property type="evidence" value="ECO:0007669"/>
    <property type="project" value="UniProtKB-KW"/>
</dbReference>
<evidence type="ECO:0000259" key="8">
    <source>
        <dbReference type="Pfam" id="PF01794"/>
    </source>
</evidence>
<name>A0A1H7RSM4_9RHOB</name>
<keyword evidence="5 7" id="KW-0408">Iron</keyword>
<feature type="domain" description="Ferric oxidoreductase" evidence="8">
    <location>
        <begin position="52"/>
        <end position="161"/>
    </location>
</feature>
<dbReference type="GO" id="GO:0030091">
    <property type="term" value="P:protein repair"/>
    <property type="evidence" value="ECO:0007669"/>
    <property type="project" value="UniProtKB-UniRule"/>
</dbReference>
<comment type="subcellular location">
    <subcellularLocation>
        <location evidence="7">Cell membrane</location>
        <topology evidence="7">Multi-pass membrane protein</topology>
    </subcellularLocation>
    <subcellularLocation>
        <location evidence="1">Membrane</location>
        <topology evidence="1">Multi-pass membrane protein</topology>
    </subcellularLocation>
</comment>
<proteinExistence type="inferred from homology"/>
<keyword evidence="7" id="KW-0285">Flavoprotein</keyword>
<feature type="transmembrane region" description="Helical" evidence="7">
    <location>
        <begin position="174"/>
        <end position="191"/>
    </location>
</feature>
<keyword evidence="10" id="KW-1185">Reference proteome</keyword>
<comment type="cofactor">
    <cofactor evidence="7">
        <name>heme b</name>
        <dbReference type="ChEBI" id="CHEBI:60344"/>
    </cofactor>
    <text evidence="7">Binds 1 heme b (iron(II)-protoporphyrin IX) group per subunit.</text>
</comment>
<dbReference type="GO" id="GO:0020037">
    <property type="term" value="F:heme binding"/>
    <property type="evidence" value="ECO:0007669"/>
    <property type="project" value="UniProtKB-UniRule"/>
</dbReference>
<comment type="function">
    <text evidence="7">Part of the MsrPQ system that repairs oxidized periplasmic proteins containing methionine sulfoxide residues (Met-O), using respiratory chain electrons. Thus protects these proteins from oxidative-stress damage caused by reactive species of oxygen and chlorine generated by the host defense mechanisms. MsrPQ is essential for the maintenance of envelope integrity under bleach stress, rescuing a wide series of structurally unrelated periplasmic proteins from methionine oxidation. MsrQ provides electrons for reduction to the reductase catalytic subunit MsrP, using the quinone pool of the respiratory chain.</text>
</comment>
<dbReference type="RefSeq" id="WP_093036738.1">
    <property type="nucleotide sequence ID" value="NZ_FOAG01000006.1"/>
</dbReference>
<reference evidence="9 10" key="1">
    <citation type="submission" date="2016-10" db="EMBL/GenBank/DDBJ databases">
        <authorList>
            <person name="de Groot N.N."/>
        </authorList>
    </citation>
    <scope>NUCLEOTIDE SEQUENCE [LARGE SCALE GENOMIC DNA]</scope>
    <source>
        <strain evidence="9 10">DSM 100674</strain>
    </source>
</reference>
<keyword evidence="7" id="KW-0349">Heme</keyword>
<evidence type="ECO:0000256" key="5">
    <source>
        <dbReference type="ARBA" id="ARBA00023004"/>
    </source>
</evidence>
<dbReference type="PANTHER" id="PTHR36964">
    <property type="entry name" value="PROTEIN-METHIONINE-SULFOXIDE REDUCTASE HEME-BINDING SUBUNIT MSRQ"/>
    <property type="match status" value="1"/>
</dbReference>
<evidence type="ECO:0000256" key="3">
    <source>
        <dbReference type="ARBA" id="ARBA00022692"/>
    </source>
</evidence>
<feature type="transmembrane region" description="Helical" evidence="7">
    <location>
        <begin position="53"/>
        <end position="70"/>
    </location>
</feature>
<keyword evidence="7" id="KW-0288">FMN</keyword>
<dbReference type="InterPro" id="IPR022837">
    <property type="entry name" value="MsrQ-like"/>
</dbReference>
<gene>
    <name evidence="7" type="primary">msrQ</name>
    <name evidence="9" type="ORF">SAMN05443999_106273</name>
</gene>
<evidence type="ECO:0000313" key="9">
    <source>
        <dbReference type="EMBL" id="SEL63216.1"/>
    </source>
</evidence>
<dbReference type="Pfam" id="PF01794">
    <property type="entry name" value="Ferric_reduct"/>
    <property type="match status" value="1"/>
</dbReference>
<evidence type="ECO:0000313" key="10">
    <source>
        <dbReference type="Proteomes" id="UP000199582"/>
    </source>
</evidence>
<keyword evidence="2 7" id="KW-0813">Transport</keyword>
<keyword evidence="4 7" id="KW-1133">Transmembrane helix</keyword>
<dbReference type="Proteomes" id="UP000199582">
    <property type="component" value="Unassembled WGS sequence"/>
</dbReference>
<dbReference type="GO" id="GO:0010181">
    <property type="term" value="F:FMN binding"/>
    <property type="evidence" value="ECO:0007669"/>
    <property type="project" value="UniProtKB-UniRule"/>
</dbReference>
<evidence type="ECO:0000256" key="1">
    <source>
        <dbReference type="ARBA" id="ARBA00004141"/>
    </source>
</evidence>
<comment type="subunit">
    <text evidence="7">Heterodimer of a catalytic subunit (MsrP) and a heme-binding subunit (MsrQ).</text>
</comment>
<keyword evidence="7" id="KW-0479">Metal-binding</keyword>
<dbReference type="HAMAP" id="MF_01207">
    <property type="entry name" value="MsrQ"/>
    <property type="match status" value="1"/>
</dbReference>
<evidence type="ECO:0000256" key="7">
    <source>
        <dbReference type="HAMAP-Rule" id="MF_01207"/>
    </source>
</evidence>